<protein>
    <submittedName>
        <fullName evidence="1">Copia protein</fullName>
    </submittedName>
</protein>
<name>A0A371GVI3_MUCPR</name>
<organism evidence="1 2">
    <name type="scientific">Mucuna pruriens</name>
    <name type="common">Velvet bean</name>
    <name type="synonym">Dolichos pruriens</name>
    <dbReference type="NCBI Taxonomy" id="157652"/>
    <lineage>
        <taxon>Eukaryota</taxon>
        <taxon>Viridiplantae</taxon>
        <taxon>Streptophyta</taxon>
        <taxon>Embryophyta</taxon>
        <taxon>Tracheophyta</taxon>
        <taxon>Spermatophyta</taxon>
        <taxon>Magnoliopsida</taxon>
        <taxon>eudicotyledons</taxon>
        <taxon>Gunneridae</taxon>
        <taxon>Pentapetalae</taxon>
        <taxon>rosids</taxon>
        <taxon>fabids</taxon>
        <taxon>Fabales</taxon>
        <taxon>Fabaceae</taxon>
        <taxon>Papilionoideae</taxon>
        <taxon>50 kb inversion clade</taxon>
        <taxon>NPAAA clade</taxon>
        <taxon>indigoferoid/millettioid clade</taxon>
        <taxon>Phaseoleae</taxon>
        <taxon>Mucuna</taxon>
    </lineage>
</organism>
<gene>
    <name evidence="1" type="primary">GIP</name>
    <name evidence="1" type="ORF">CR513_23043</name>
</gene>
<proteinExistence type="predicted"/>
<reference evidence="1" key="1">
    <citation type="submission" date="2018-05" db="EMBL/GenBank/DDBJ databases">
        <title>Draft genome of Mucuna pruriens seed.</title>
        <authorList>
            <person name="Nnadi N.E."/>
            <person name="Vos R."/>
            <person name="Hasami M.H."/>
            <person name="Devisetty U.K."/>
            <person name="Aguiy J.C."/>
        </authorList>
    </citation>
    <scope>NUCLEOTIDE SEQUENCE [LARGE SCALE GENOMIC DNA]</scope>
    <source>
        <strain evidence="1">JCA_2017</strain>
    </source>
</reference>
<evidence type="ECO:0000313" key="2">
    <source>
        <dbReference type="Proteomes" id="UP000257109"/>
    </source>
</evidence>
<dbReference type="EMBL" id="QJKJ01004339">
    <property type="protein sequence ID" value="RDX94564.1"/>
    <property type="molecule type" value="Genomic_DNA"/>
</dbReference>
<sequence>MASFFKDTKHPDHVFKLKKVLYGLKQAPHAWYDRLNNFLISNGFSIGKNFFDLMQIEFKTSMMGELKFFLRLQVKQEDKGICIHQQKYPKKLLEKFKMEYAKPMSTLIHLSVALPKDEEGKLVDQTICRGMIDSLL</sequence>
<dbReference type="Proteomes" id="UP000257109">
    <property type="component" value="Unassembled WGS sequence"/>
</dbReference>
<dbReference type="AlphaFoldDB" id="A0A371GVI3"/>
<keyword evidence="2" id="KW-1185">Reference proteome</keyword>
<dbReference type="OrthoDB" id="1413581at2759"/>
<feature type="non-terminal residue" evidence="1">
    <location>
        <position position="1"/>
    </location>
</feature>
<accession>A0A371GVI3</accession>
<comment type="caution">
    <text evidence="1">The sequence shown here is derived from an EMBL/GenBank/DDBJ whole genome shotgun (WGS) entry which is preliminary data.</text>
</comment>
<evidence type="ECO:0000313" key="1">
    <source>
        <dbReference type="EMBL" id="RDX94564.1"/>
    </source>
</evidence>